<comment type="caution">
    <text evidence="1">The sequence shown here is derived from an EMBL/GenBank/DDBJ whole genome shotgun (WGS) entry which is preliminary data.</text>
</comment>
<gene>
    <name evidence="1" type="ORF">POJ06DRAFT_297882</name>
</gene>
<name>A0AAD7VPT6_9ASCO</name>
<organism evidence="1 2">
    <name type="scientific">Lipomyces tetrasporus</name>
    <dbReference type="NCBI Taxonomy" id="54092"/>
    <lineage>
        <taxon>Eukaryota</taxon>
        <taxon>Fungi</taxon>
        <taxon>Dikarya</taxon>
        <taxon>Ascomycota</taxon>
        <taxon>Saccharomycotina</taxon>
        <taxon>Lipomycetes</taxon>
        <taxon>Lipomycetales</taxon>
        <taxon>Lipomycetaceae</taxon>
        <taxon>Lipomyces</taxon>
    </lineage>
</organism>
<dbReference type="EMBL" id="JARPMG010000016">
    <property type="protein sequence ID" value="KAJ8096460.1"/>
    <property type="molecule type" value="Genomic_DNA"/>
</dbReference>
<evidence type="ECO:0000313" key="2">
    <source>
        <dbReference type="Proteomes" id="UP001217417"/>
    </source>
</evidence>
<keyword evidence="2" id="KW-1185">Reference proteome</keyword>
<dbReference type="GeneID" id="80885798"/>
<dbReference type="Proteomes" id="UP001217417">
    <property type="component" value="Unassembled WGS sequence"/>
</dbReference>
<evidence type="ECO:0000313" key="1">
    <source>
        <dbReference type="EMBL" id="KAJ8096460.1"/>
    </source>
</evidence>
<sequence>MKHSVTSSSFAPDGVRITPLLLATLGISVAIAGCSADASTTTQTAAAAPTNPLLTEVAEQIALPAWTWTAFGTHTARGYMTVAAENTSIEGMKADCDNINLNRKLAADFRSDVFGTGVKGFFYKCQRVLPDTNMYWFTISSADQAQIDTLCDPTTNYPIIYDEQHDTYWIDEPFTCNSRANPAYI</sequence>
<accession>A0AAD7VPT6</accession>
<protein>
    <submittedName>
        <fullName evidence="1">Uncharacterized protein</fullName>
    </submittedName>
</protein>
<dbReference type="PROSITE" id="PS51257">
    <property type="entry name" value="PROKAR_LIPOPROTEIN"/>
    <property type="match status" value="1"/>
</dbReference>
<proteinExistence type="predicted"/>
<reference evidence="1" key="1">
    <citation type="submission" date="2023-03" db="EMBL/GenBank/DDBJ databases">
        <title>Near-Complete genome sequence of Lipomyces tetrasporous NRRL Y-64009, an oleaginous yeast capable of growing on lignocellulosic hydrolysates.</title>
        <authorList>
            <consortium name="Lawrence Berkeley National Laboratory"/>
            <person name="Jagtap S.S."/>
            <person name="Liu J.-J."/>
            <person name="Walukiewicz H.E."/>
            <person name="Pangilinan J."/>
            <person name="Lipzen A."/>
            <person name="Ahrendt S."/>
            <person name="Koriabine M."/>
            <person name="Cobaugh K."/>
            <person name="Salamov A."/>
            <person name="Yoshinaga Y."/>
            <person name="Ng V."/>
            <person name="Daum C."/>
            <person name="Grigoriev I.V."/>
            <person name="Slininger P.J."/>
            <person name="Dien B.S."/>
            <person name="Jin Y.-S."/>
            <person name="Rao C.V."/>
        </authorList>
    </citation>
    <scope>NUCLEOTIDE SEQUENCE</scope>
    <source>
        <strain evidence="1">NRRL Y-64009</strain>
    </source>
</reference>
<dbReference type="RefSeq" id="XP_056039910.1">
    <property type="nucleotide sequence ID" value="XM_056190632.1"/>
</dbReference>
<dbReference type="AlphaFoldDB" id="A0AAD7VPT6"/>